<keyword evidence="3" id="KW-0255">Endonuclease</keyword>
<dbReference type="GO" id="GO:0046872">
    <property type="term" value="F:metal ion binding"/>
    <property type="evidence" value="ECO:0007669"/>
    <property type="project" value="UniProtKB-KW"/>
</dbReference>
<dbReference type="InterPro" id="IPR012337">
    <property type="entry name" value="RNaseH-like_sf"/>
</dbReference>
<keyword evidence="1" id="KW-0540">Nuclease</keyword>
<reference evidence="11" key="1">
    <citation type="submission" date="2020-06" db="EMBL/GenBank/DDBJ databases">
        <title>Draft genome of Bugula neritina, a colonial animal packing powerful symbionts and potential medicines.</title>
        <authorList>
            <person name="Rayko M."/>
        </authorList>
    </citation>
    <scope>NUCLEOTIDE SEQUENCE [LARGE SCALE GENOMIC DNA]</scope>
    <source>
        <strain evidence="11">Kwan_BN1</strain>
    </source>
</reference>
<keyword evidence="5" id="KW-0460">Magnesium</keyword>
<comment type="caution">
    <text evidence="11">The sequence shown here is derived from an EMBL/GenBank/DDBJ whole genome shotgun (WGS) entry which is preliminary data.</text>
</comment>
<dbReference type="EMBL" id="VXIV02001570">
    <property type="protein sequence ID" value="KAF6031758.1"/>
    <property type="molecule type" value="Genomic_DNA"/>
</dbReference>
<evidence type="ECO:0000256" key="3">
    <source>
        <dbReference type="ARBA" id="ARBA00022759"/>
    </source>
</evidence>
<dbReference type="GO" id="GO:0003676">
    <property type="term" value="F:nucleic acid binding"/>
    <property type="evidence" value="ECO:0007669"/>
    <property type="project" value="InterPro"/>
</dbReference>
<keyword evidence="7" id="KW-0695">RNA-directed DNA polymerase</keyword>
<dbReference type="GO" id="GO:0015074">
    <property type="term" value="P:DNA integration"/>
    <property type="evidence" value="ECO:0007669"/>
    <property type="project" value="UniProtKB-KW"/>
</dbReference>
<evidence type="ECO:0000256" key="7">
    <source>
        <dbReference type="ARBA" id="ARBA00022918"/>
    </source>
</evidence>
<keyword evidence="8" id="KW-0808">Transferase</keyword>
<keyword evidence="6" id="KW-0229">DNA integration</keyword>
<evidence type="ECO:0000256" key="9">
    <source>
        <dbReference type="ARBA" id="ARBA00023172"/>
    </source>
</evidence>
<dbReference type="PANTHER" id="PTHR42648:SF11">
    <property type="entry name" value="TRANSPOSON TY4-P GAG-POL POLYPROTEIN"/>
    <property type="match status" value="1"/>
</dbReference>
<keyword evidence="8" id="KW-0239">DNA-directed DNA polymerase</keyword>
<dbReference type="PANTHER" id="PTHR42648">
    <property type="entry name" value="TRANSPOSASE, PUTATIVE-RELATED"/>
    <property type="match status" value="1"/>
</dbReference>
<keyword evidence="4" id="KW-0378">Hydrolase</keyword>
<evidence type="ECO:0000313" key="11">
    <source>
        <dbReference type="EMBL" id="KAF6031758.1"/>
    </source>
</evidence>
<evidence type="ECO:0000256" key="5">
    <source>
        <dbReference type="ARBA" id="ARBA00022842"/>
    </source>
</evidence>
<accession>A0A7J7K2D0</accession>
<dbReference type="Pfam" id="PF25597">
    <property type="entry name" value="SH3_retrovirus"/>
    <property type="match status" value="1"/>
</dbReference>
<keyword evidence="2" id="KW-0479">Metal-binding</keyword>
<dbReference type="Proteomes" id="UP000593567">
    <property type="component" value="Unassembled WGS sequence"/>
</dbReference>
<keyword evidence="9" id="KW-0233">DNA recombination</keyword>
<evidence type="ECO:0000259" key="10">
    <source>
        <dbReference type="Pfam" id="PF25597"/>
    </source>
</evidence>
<dbReference type="GO" id="GO:0016787">
    <property type="term" value="F:hydrolase activity"/>
    <property type="evidence" value="ECO:0007669"/>
    <property type="project" value="UniProtKB-KW"/>
</dbReference>
<gene>
    <name evidence="11" type="ORF">EB796_009915</name>
</gene>
<keyword evidence="8" id="KW-0548">Nucleotidyltransferase</keyword>
<evidence type="ECO:0000256" key="1">
    <source>
        <dbReference type="ARBA" id="ARBA00022722"/>
    </source>
</evidence>
<dbReference type="InterPro" id="IPR057670">
    <property type="entry name" value="SH3_retrovirus"/>
</dbReference>
<organism evidence="11 12">
    <name type="scientific">Bugula neritina</name>
    <name type="common">Brown bryozoan</name>
    <name type="synonym">Sertularia neritina</name>
    <dbReference type="NCBI Taxonomy" id="10212"/>
    <lineage>
        <taxon>Eukaryota</taxon>
        <taxon>Metazoa</taxon>
        <taxon>Spiralia</taxon>
        <taxon>Lophotrochozoa</taxon>
        <taxon>Bryozoa</taxon>
        <taxon>Gymnolaemata</taxon>
        <taxon>Cheilostomatida</taxon>
        <taxon>Flustrina</taxon>
        <taxon>Buguloidea</taxon>
        <taxon>Bugulidae</taxon>
        <taxon>Bugula</taxon>
    </lineage>
</organism>
<name>A0A7J7K2D0_BUGNE</name>
<dbReference type="AlphaFoldDB" id="A0A7J7K2D0"/>
<sequence>MIIQSGLPKLFWAEAINTAAYTRNCLPTKATSVTPHERWFGYKPNISHIRVFGCLPYRHIPEQLKSKLDSKAENMVLVGYASQSKVYQLHYNLNSKKVVIRWMLHSTKQNLVLELQTK</sequence>
<evidence type="ECO:0000256" key="8">
    <source>
        <dbReference type="ARBA" id="ARBA00022932"/>
    </source>
</evidence>
<evidence type="ECO:0000256" key="4">
    <source>
        <dbReference type="ARBA" id="ARBA00022801"/>
    </source>
</evidence>
<dbReference type="SUPFAM" id="SSF53098">
    <property type="entry name" value="Ribonuclease H-like"/>
    <property type="match status" value="1"/>
</dbReference>
<proteinExistence type="predicted"/>
<evidence type="ECO:0000256" key="2">
    <source>
        <dbReference type="ARBA" id="ARBA00022723"/>
    </source>
</evidence>
<evidence type="ECO:0000256" key="6">
    <source>
        <dbReference type="ARBA" id="ARBA00022908"/>
    </source>
</evidence>
<dbReference type="Gene3D" id="3.30.420.10">
    <property type="entry name" value="Ribonuclease H-like superfamily/Ribonuclease H"/>
    <property type="match status" value="1"/>
</dbReference>
<protein>
    <recommendedName>
        <fullName evidence="10">Retroviral polymerase SH3-like domain-containing protein</fullName>
    </recommendedName>
</protein>
<dbReference type="GO" id="GO:0006310">
    <property type="term" value="P:DNA recombination"/>
    <property type="evidence" value="ECO:0007669"/>
    <property type="project" value="UniProtKB-KW"/>
</dbReference>
<dbReference type="OrthoDB" id="413361at2759"/>
<feature type="domain" description="Retroviral polymerase SH3-like" evidence="10">
    <location>
        <begin position="54"/>
        <end position="100"/>
    </location>
</feature>
<keyword evidence="12" id="KW-1185">Reference proteome</keyword>
<dbReference type="GO" id="GO:0003964">
    <property type="term" value="F:RNA-directed DNA polymerase activity"/>
    <property type="evidence" value="ECO:0007669"/>
    <property type="project" value="UniProtKB-KW"/>
</dbReference>
<dbReference type="InterPro" id="IPR039537">
    <property type="entry name" value="Retrotran_Ty1/copia-like"/>
</dbReference>
<evidence type="ECO:0000313" key="12">
    <source>
        <dbReference type="Proteomes" id="UP000593567"/>
    </source>
</evidence>
<dbReference type="GO" id="GO:0003887">
    <property type="term" value="F:DNA-directed DNA polymerase activity"/>
    <property type="evidence" value="ECO:0007669"/>
    <property type="project" value="UniProtKB-KW"/>
</dbReference>
<dbReference type="InterPro" id="IPR036397">
    <property type="entry name" value="RNaseH_sf"/>
</dbReference>
<dbReference type="GO" id="GO:0004519">
    <property type="term" value="F:endonuclease activity"/>
    <property type="evidence" value="ECO:0007669"/>
    <property type="project" value="UniProtKB-KW"/>
</dbReference>